<dbReference type="AlphaFoldDB" id="A0A973WRH2"/>
<comment type="caution">
    <text evidence="1">The sequence shown here is derived from an EMBL/GenBank/DDBJ whole genome shotgun (WGS) entry which is preliminary data.</text>
</comment>
<accession>A0A973WRH2</accession>
<name>A0A973WRH2_9BRAD</name>
<sequence>MNSNIVAIALDGVWMLANQAATKTNSGNGSNVVEFDGTNDVDRIVGHLGQVVRLARNLSEGDARRVRAFVHAASSALLATTYLPKSDQALFEHSLRK</sequence>
<dbReference type="RefSeq" id="WP_176531995.1">
    <property type="nucleotide sequence ID" value="NZ_CP088022.1"/>
</dbReference>
<dbReference type="EMBL" id="JABWSX010000001">
    <property type="protein sequence ID" value="NVL08492.1"/>
    <property type="molecule type" value="Genomic_DNA"/>
</dbReference>
<protein>
    <submittedName>
        <fullName evidence="1">Uncharacterized protein</fullName>
    </submittedName>
</protein>
<gene>
    <name evidence="1" type="ORF">HU230_22585</name>
</gene>
<reference evidence="1" key="1">
    <citation type="submission" date="2020-06" db="EMBL/GenBank/DDBJ databases">
        <title>Whole Genome Sequence of Bradyrhizobium sp. Strain 66S1MB.</title>
        <authorList>
            <person name="Bromfield E."/>
            <person name="Cloutier S."/>
        </authorList>
    </citation>
    <scope>NUCLEOTIDE SEQUENCE</scope>
    <source>
        <strain evidence="1">66S1MB</strain>
    </source>
</reference>
<proteinExistence type="predicted"/>
<organism evidence="1">
    <name type="scientific">Bradyrhizobium quebecense</name>
    <dbReference type="NCBI Taxonomy" id="2748629"/>
    <lineage>
        <taxon>Bacteria</taxon>
        <taxon>Pseudomonadati</taxon>
        <taxon>Pseudomonadota</taxon>
        <taxon>Alphaproteobacteria</taxon>
        <taxon>Hyphomicrobiales</taxon>
        <taxon>Nitrobacteraceae</taxon>
        <taxon>Bradyrhizobium</taxon>
    </lineage>
</organism>
<evidence type="ECO:0000313" key="1">
    <source>
        <dbReference type="EMBL" id="NVL08492.1"/>
    </source>
</evidence>